<dbReference type="Proteomes" id="UP001142078">
    <property type="component" value="Unassembled WGS sequence"/>
</dbReference>
<dbReference type="Pfam" id="PF12945">
    <property type="entry name" value="PilZNR"/>
    <property type="match status" value="1"/>
</dbReference>
<reference evidence="2" key="1">
    <citation type="submission" date="2022-07" db="EMBL/GenBank/DDBJ databases">
        <title>Enhanced cultured diversity of the mouse gut microbiota enables custom-made synthetic communities.</title>
        <authorList>
            <person name="Afrizal A."/>
        </authorList>
    </citation>
    <scope>NUCLEOTIDE SEQUENCE</scope>
    <source>
        <strain evidence="2">DSM 29482</strain>
    </source>
</reference>
<evidence type="ECO:0000313" key="3">
    <source>
        <dbReference type="Proteomes" id="UP001142078"/>
    </source>
</evidence>
<keyword evidence="3" id="KW-1185">Reference proteome</keyword>
<keyword evidence="2" id="KW-0966">Cell projection</keyword>
<keyword evidence="2" id="KW-0969">Cilium</keyword>
<evidence type="ECO:0000313" key="2">
    <source>
        <dbReference type="EMBL" id="MCR2042751.1"/>
    </source>
</evidence>
<evidence type="ECO:0000259" key="1">
    <source>
        <dbReference type="Pfam" id="PF12945"/>
    </source>
</evidence>
<dbReference type="InterPro" id="IPR009926">
    <property type="entry name" value="T3SS_YcgR_PilZN"/>
</dbReference>
<protein>
    <submittedName>
        <fullName evidence="2">Flagellar brake domain-containing protein</fullName>
    </submittedName>
</protein>
<dbReference type="AlphaFoldDB" id="A0A9X2S690"/>
<name>A0A9X2S690_9FIRM</name>
<feature type="domain" description="Type III secretion system flagellar brake protein YcgR PilZN" evidence="1">
    <location>
        <begin position="6"/>
        <end position="50"/>
    </location>
</feature>
<comment type="caution">
    <text evidence="2">The sequence shown here is derived from an EMBL/GenBank/DDBJ whole genome shotgun (WGS) entry which is preliminary data.</text>
</comment>
<organism evidence="2 3">
    <name type="scientific">Anaerosalibacter massiliensis</name>
    <dbReference type="NCBI Taxonomy" id="1347392"/>
    <lineage>
        <taxon>Bacteria</taxon>
        <taxon>Bacillati</taxon>
        <taxon>Bacillota</taxon>
        <taxon>Tissierellia</taxon>
        <taxon>Tissierellales</taxon>
        <taxon>Sporanaerobacteraceae</taxon>
        <taxon>Anaerosalibacter</taxon>
    </lineage>
</organism>
<dbReference type="EMBL" id="JANJZL010000001">
    <property type="protein sequence ID" value="MCR2042751.1"/>
    <property type="molecule type" value="Genomic_DNA"/>
</dbReference>
<dbReference type="RefSeq" id="WP_147524988.1">
    <property type="nucleotide sequence ID" value="NZ_JANJZL010000001.1"/>
</dbReference>
<proteinExistence type="predicted"/>
<keyword evidence="2" id="KW-0282">Flagellum</keyword>
<sequence length="51" mass="6004">MMIYLIIRPIKKGSKIPLYSGDIIKIACMQENKRKYMFGAKITDRKHKGIY</sequence>
<accession>A0A9X2S690</accession>
<gene>
    <name evidence="2" type="ORF">NSA23_01345</name>
</gene>